<dbReference type="SUPFAM" id="SSF56219">
    <property type="entry name" value="DNase I-like"/>
    <property type="match status" value="1"/>
</dbReference>
<keyword evidence="2" id="KW-1185">Reference proteome</keyword>
<evidence type="ECO:0000313" key="1">
    <source>
        <dbReference type="EMBL" id="KAH0742871.1"/>
    </source>
</evidence>
<dbReference type="EMBL" id="JAIVGD010000023">
    <property type="protein sequence ID" value="KAH0742871.1"/>
    <property type="molecule type" value="Genomic_DNA"/>
</dbReference>
<dbReference type="InterPro" id="IPR036691">
    <property type="entry name" value="Endo/exonu/phosph_ase_sf"/>
</dbReference>
<proteinExistence type="predicted"/>
<reference evidence="1 2" key="1">
    <citation type="journal article" date="2021" name="bioRxiv">
        <title>Chromosome-scale and haplotype-resolved genome assembly of a tetraploid potato cultivar.</title>
        <authorList>
            <person name="Sun H."/>
            <person name="Jiao W.-B."/>
            <person name="Krause K."/>
            <person name="Campoy J.A."/>
            <person name="Goel M."/>
            <person name="Folz-Donahue K."/>
            <person name="Kukat C."/>
            <person name="Huettel B."/>
            <person name="Schneeberger K."/>
        </authorList>
    </citation>
    <scope>NUCLEOTIDE SEQUENCE [LARGE SCALE GENOMIC DNA]</scope>
    <source>
        <strain evidence="1">SolTubOtavaFocal</strain>
        <tissue evidence="1">Leaves</tissue>
    </source>
</reference>
<comment type="caution">
    <text evidence="1">The sequence shown here is derived from an EMBL/GenBank/DDBJ whole genome shotgun (WGS) entry which is preliminary data.</text>
</comment>
<accession>A0ABQ7U7I0</accession>
<evidence type="ECO:0000313" key="2">
    <source>
        <dbReference type="Proteomes" id="UP000826656"/>
    </source>
</evidence>
<dbReference type="PANTHER" id="PTHR33710:SF23">
    <property type="entry name" value="NON-LTR RETROELEMENT REVERSE TRANSCRIPTASE"/>
    <property type="match status" value="1"/>
</dbReference>
<dbReference type="Proteomes" id="UP000826656">
    <property type="component" value="Unassembled WGS sequence"/>
</dbReference>
<dbReference type="Gene3D" id="3.60.10.10">
    <property type="entry name" value="Endonuclease/exonuclease/phosphatase"/>
    <property type="match status" value="1"/>
</dbReference>
<name>A0ABQ7U7I0_SOLTU</name>
<organism evidence="1 2">
    <name type="scientific">Solanum tuberosum</name>
    <name type="common">Potato</name>
    <dbReference type="NCBI Taxonomy" id="4113"/>
    <lineage>
        <taxon>Eukaryota</taxon>
        <taxon>Viridiplantae</taxon>
        <taxon>Streptophyta</taxon>
        <taxon>Embryophyta</taxon>
        <taxon>Tracheophyta</taxon>
        <taxon>Spermatophyta</taxon>
        <taxon>Magnoliopsida</taxon>
        <taxon>eudicotyledons</taxon>
        <taxon>Gunneridae</taxon>
        <taxon>Pentapetalae</taxon>
        <taxon>asterids</taxon>
        <taxon>lamiids</taxon>
        <taxon>Solanales</taxon>
        <taxon>Solanaceae</taxon>
        <taxon>Solanoideae</taxon>
        <taxon>Solaneae</taxon>
        <taxon>Solanum</taxon>
    </lineage>
</organism>
<evidence type="ECO:0008006" key="3">
    <source>
        <dbReference type="Google" id="ProtNLM"/>
    </source>
</evidence>
<dbReference type="PANTHER" id="PTHR33710">
    <property type="entry name" value="BNAC02G09200D PROTEIN"/>
    <property type="match status" value="1"/>
</dbReference>
<gene>
    <name evidence="1" type="ORF">KY290_030864</name>
</gene>
<protein>
    <recommendedName>
        <fullName evidence="3">Non-LTR retroelement reverse transcriptase</fullName>
    </recommendedName>
</protein>
<sequence length="438" mass="50716">MKFTYNNKCCIISSVYARCNALDRLELWEELESIDEKDHYPWVVGGDFNVIVNEEEKLGGLPFTQNEAMNFALFISNCALTEVRFSGSKYTWWNGRIEEECIFKRLDRVLVNQDFMNLFPSSEDIVTQNWKIDFAGSPFVVFQAKIKKVKKALARWSREVFGNVFQRISTIEDVIKVKESQLEIQPIANNRAELNKLEAELKNFFKHEEEFWKQKARMKWFKEGDANTKFFHSYVTGRRKKLHIAETVTEQGITVQSNEQIGKASVDFFAAQFTEDNDNSDYNMLDYIPRSISNAENEDMIRPPEKEEVKKVMFELDGNNAVDQMISQDCSSRLELPKYITHTNLVLLPKKEVVKHFSDLRPIGLSSFMNKIISRLVHGRILNVLPRIISQNQAEVLARGLNNLNRDTLFKGYGLPKWSPEINHLSYADDTILFCSGG</sequence>